<gene>
    <name evidence="2" type="ORF">dsat_0789</name>
</gene>
<dbReference type="PATRIC" id="fig|1121439.3.peg.2154"/>
<dbReference type="InterPro" id="IPR029044">
    <property type="entry name" value="Nucleotide-diphossugar_trans"/>
</dbReference>
<dbReference type="AlphaFoldDB" id="S7T5W4"/>
<reference evidence="2 3" key="1">
    <citation type="journal article" date="2013" name="Genome Announc.">
        <title>Draft genome sequences for three mercury-methylating, sulfate-reducing bacteria.</title>
        <authorList>
            <person name="Brown S.D."/>
            <person name="Hurt R.A.Jr."/>
            <person name="Gilmour C.C."/>
            <person name="Elias D.A."/>
        </authorList>
    </citation>
    <scope>NUCLEOTIDE SEQUENCE [LARGE SCALE GENOMIC DNA]</scope>
    <source>
        <strain evidence="2 3">DSM 16529</strain>
    </source>
</reference>
<keyword evidence="2" id="KW-0808">Transferase</keyword>
<evidence type="ECO:0000259" key="1">
    <source>
        <dbReference type="Pfam" id="PF00535"/>
    </source>
</evidence>
<dbReference type="STRING" id="1121439.dsat_0789"/>
<dbReference type="Pfam" id="PF00535">
    <property type="entry name" value="Glycos_transf_2"/>
    <property type="match status" value="1"/>
</dbReference>
<name>S7T5W4_9BACT</name>
<evidence type="ECO:0000313" key="3">
    <source>
        <dbReference type="Proteomes" id="UP000014975"/>
    </source>
</evidence>
<dbReference type="Proteomes" id="UP000014975">
    <property type="component" value="Unassembled WGS sequence"/>
</dbReference>
<feature type="domain" description="Glycosyltransferase 2-like" evidence="1">
    <location>
        <begin position="6"/>
        <end position="137"/>
    </location>
</feature>
<dbReference type="InterPro" id="IPR050834">
    <property type="entry name" value="Glycosyltransf_2"/>
</dbReference>
<dbReference type="GO" id="GO:0016740">
    <property type="term" value="F:transferase activity"/>
    <property type="evidence" value="ECO:0007669"/>
    <property type="project" value="UniProtKB-KW"/>
</dbReference>
<sequence length="279" mass="30481">MVASVSVVVPCHNYARFLPRLFGALAAQDFPRERTEIVLADDGSTDDSVAVAERLLPGLGAARSALLRLSHGGRPGRTRNEGLAAASGDYAVCLDPDDEPLPGFLAALAGALDAGADVAYPDYEEVEADGTARAVRLPEFDPGLLRIQNILAPTAMFRRAALARTRGFRANTDYEDWDLWVQMAQAGCVFRRVGAVLFRHHWHGGNFSHLAQANDGRAKAHLVRNTRRFFSPETGRWADALLRGEPWAAPFGRGLIPRAEDVKRLETLVRETTKGFPRA</sequence>
<dbReference type="PANTHER" id="PTHR43685:SF2">
    <property type="entry name" value="GLYCOSYLTRANSFERASE 2-LIKE DOMAIN-CONTAINING PROTEIN"/>
    <property type="match status" value="1"/>
</dbReference>
<dbReference type="InterPro" id="IPR001173">
    <property type="entry name" value="Glyco_trans_2-like"/>
</dbReference>
<proteinExistence type="predicted"/>
<dbReference type="CDD" id="cd00761">
    <property type="entry name" value="Glyco_tranf_GTA_type"/>
    <property type="match status" value="1"/>
</dbReference>
<dbReference type="EMBL" id="ATHI01000027">
    <property type="protein sequence ID" value="EPR32437.1"/>
    <property type="molecule type" value="Genomic_DNA"/>
</dbReference>
<accession>S7T5W4</accession>
<organism evidence="2 3">
    <name type="scientific">Alkalidesulfovibrio alkalitolerans DSM 16529</name>
    <dbReference type="NCBI Taxonomy" id="1121439"/>
    <lineage>
        <taxon>Bacteria</taxon>
        <taxon>Pseudomonadati</taxon>
        <taxon>Thermodesulfobacteriota</taxon>
        <taxon>Desulfovibrionia</taxon>
        <taxon>Desulfovibrionales</taxon>
        <taxon>Desulfovibrionaceae</taxon>
        <taxon>Alkalidesulfovibrio</taxon>
    </lineage>
</organism>
<dbReference type="Gene3D" id="3.90.550.10">
    <property type="entry name" value="Spore Coat Polysaccharide Biosynthesis Protein SpsA, Chain A"/>
    <property type="match status" value="1"/>
</dbReference>
<dbReference type="RefSeq" id="WP_020887486.1">
    <property type="nucleotide sequence ID" value="NZ_ATHI01000027.1"/>
</dbReference>
<dbReference type="SUPFAM" id="SSF53448">
    <property type="entry name" value="Nucleotide-diphospho-sugar transferases"/>
    <property type="match status" value="1"/>
</dbReference>
<evidence type="ECO:0000313" key="2">
    <source>
        <dbReference type="EMBL" id="EPR32437.1"/>
    </source>
</evidence>
<dbReference type="PANTHER" id="PTHR43685">
    <property type="entry name" value="GLYCOSYLTRANSFERASE"/>
    <property type="match status" value="1"/>
</dbReference>
<dbReference type="OrthoDB" id="6383742at2"/>
<dbReference type="eggNOG" id="COG1215">
    <property type="taxonomic scope" value="Bacteria"/>
</dbReference>
<keyword evidence="3" id="KW-1185">Reference proteome</keyword>
<protein>
    <submittedName>
        <fullName evidence="2">Glycosyl transferase family 2</fullName>
    </submittedName>
</protein>
<comment type="caution">
    <text evidence="2">The sequence shown here is derived from an EMBL/GenBank/DDBJ whole genome shotgun (WGS) entry which is preliminary data.</text>
</comment>